<gene>
    <name evidence="2" type="ORF">O181_096251</name>
</gene>
<sequence length="135" mass="15293">MDVIHYHPSLKSKNKGIPCQKEGGNKGISTSSFYQKASSQPTSPIREEEQEKELEETIFLKLQNPKSPKRCHVQYFQHGKNLDGIQGLRQKKNETTSFPKEVTLSPDVVNTLTEIKNSILPLKEIDNSLLSSQKK</sequence>
<proteinExistence type="predicted"/>
<accession>A0A9Q3PE22</accession>
<dbReference type="AlphaFoldDB" id="A0A9Q3PE22"/>
<comment type="caution">
    <text evidence="2">The sequence shown here is derived from an EMBL/GenBank/DDBJ whole genome shotgun (WGS) entry which is preliminary data.</text>
</comment>
<protein>
    <submittedName>
        <fullName evidence="2">Uncharacterized protein</fullName>
    </submittedName>
</protein>
<reference evidence="2" key="1">
    <citation type="submission" date="2021-03" db="EMBL/GenBank/DDBJ databases">
        <title>Draft genome sequence of rust myrtle Austropuccinia psidii MF-1, a brazilian biotype.</title>
        <authorList>
            <person name="Quecine M.C."/>
            <person name="Pachon D.M.R."/>
            <person name="Bonatelli M.L."/>
            <person name="Correr F.H."/>
            <person name="Franceschini L.M."/>
            <person name="Leite T.F."/>
            <person name="Margarido G.R.A."/>
            <person name="Almeida C.A."/>
            <person name="Ferrarezi J.A."/>
            <person name="Labate C.A."/>
        </authorList>
    </citation>
    <scope>NUCLEOTIDE SEQUENCE</scope>
    <source>
        <strain evidence="2">MF-1</strain>
    </source>
</reference>
<evidence type="ECO:0000313" key="2">
    <source>
        <dbReference type="EMBL" id="MBW0556536.1"/>
    </source>
</evidence>
<name>A0A9Q3PE22_9BASI</name>
<keyword evidence="3" id="KW-1185">Reference proteome</keyword>
<feature type="region of interest" description="Disordered" evidence="1">
    <location>
        <begin position="1"/>
        <end position="52"/>
    </location>
</feature>
<evidence type="ECO:0000313" key="3">
    <source>
        <dbReference type="Proteomes" id="UP000765509"/>
    </source>
</evidence>
<dbReference type="Proteomes" id="UP000765509">
    <property type="component" value="Unassembled WGS sequence"/>
</dbReference>
<organism evidence="2 3">
    <name type="scientific">Austropuccinia psidii MF-1</name>
    <dbReference type="NCBI Taxonomy" id="1389203"/>
    <lineage>
        <taxon>Eukaryota</taxon>
        <taxon>Fungi</taxon>
        <taxon>Dikarya</taxon>
        <taxon>Basidiomycota</taxon>
        <taxon>Pucciniomycotina</taxon>
        <taxon>Pucciniomycetes</taxon>
        <taxon>Pucciniales</taxon>
        <taxon>Sphaerophragmiaceae</taxon>
        <taxon>Austropuccinia</taxon>
    </lineage>
</organism>
<evidence type="ECO:0000256" key="1">
    <source>
        <dbReference type="SAM" id="MobiDB-lite"/>
    </source>
</evidence>
<dbReference type="EMBL" id="AVOT02064036">
    <property type="protein sequence ID" value="MBW0556536.1"/>
    <property type="molecule type" value="Genomic_DNA"/>
</dbReference>
<feature type="compositionally biased region" description="Polar residues" evidence="1">
    <location>
        <begin position="27"/>
        <end position="43"/>
    </location>
</feature>